<organism evidence="4 5">
    <name type="scientific">Deinococcus cellulosilyticus (strain DSM 18568 / NBRC 106333 / KACC 11606 / 5516J-15)</name>
    <dbReference type="NCBI Taxonomy" id="1223518"/>
    <lineage>
        <taxon>Bacteria</taxon>
        <taxon>Thermotogati</taxon>
        <taxon>Deinococcota</taxon>
        <taxon>Deinococci</taxon>
        <taxon>Deinococcales</taxon>
        <taxon>Deinococcaceae</taxon>
        <taxon>Deinococcus</taxon>
    </lineage>
</organism>
<dbReference type="InterPro" id="IPR000424">
    <property type="entry name" value="Primosome_PriB/ssb"/>
</dbReference>
<dbReference type="PROSITE" id="PS50935">
    <property type="entry name" value="SSB"/>
    <property type="match status" value="2"/>
</dbReference>
<dbReference type="Pfam" id="PF00436">
    <property type="entry name" value="SSB"/>
    <property type="match status" value="2"/>
</dbReference>
<dbReference type="SUPFAM" id="SSF50249">
    <property type="entry name" value="Nucleic acid-binding proteins"/>
    <property type="match status" value="2"/>
</dbReference>
<comment type="caution">
    <text evidence="4">The sequence shown here is derived from an EMBL/GenBank/DDBJ whole genome shotgun (WGS) entry which is preliminary data.</text>
</comment>
<proteinExistence type="predicted"/>
<dbReference type="RefSeq" id="WP_146890946.1">
    <property type="nucleotide sequence ID" value="NZ_BJXB01000043.1"/>
</dbReference>
<keyword evidence="5" id="KW-1185">Reference proteome</keyword>
<gene>
    <name evidence="4" type="primary">ssb</name>
    <name evidence="4" type="ORF">DC3_54000</name>
</gene>
<dbReference type="Proteomes" id="UP000321306">
    <property type="component" value="Unassembled WGS sequence"/>
</dbReference>
<reference evidence="4 5" key="1">
    <citation type="submission" date="2019-07" db="EMBL/GenBank/DDBJ databases">
        <title>Whole genome shotgun sequence of Deinococcus cellulosilyticus NBRC 106333.</title>
        <authorList>
            <person name="Hosoyama A."/>
            <person name="Uohara A."/>
            <person name="Ohji S."/>
            <person name="Ichikawa N."/>
        </authorList>
    </citation>
    <scope>NUCLEOTIDE SEQUENCE [LARGE SCALE GENOMIC DNA]</scope>
    <source>
        <strain evidence="4 5">NBRC 106333</strain>
    </source>
</reference>
<feature type="compositionally biased region" description="Polar residues" evidence="3">
    <location>
        <begin position="254"/>
        <end position="265"/>
    </location>
</feature>
<evidence type="ECO:0000256" key="1">
    <source>
        <dbReference type="ARBA" id="ARBA00023125"/>
    </source>
</evidence>
<evidence type="ECO:0000256" key="3">
    <source>
        <dbReference type="SAM" id="MobiDB-lite"/>
    </source>
</evidence>
<accession>A0A511NAA3</accession>
<dbReference type="EMBL" id="BJXB01000043">
    <property type="protein sequence ID" value="GEM49765.1"/>
    <property type="molecule type" value="Genomic_DNA"/>
</dbReference>
<dbReference type="AlphaFoldDB" id="A0A511NAA3"/>
<keyword evidence="1 2" id="KW-0238">DNA-binding</keyword>
<evidence type="ECO:0000313" key="4">
    <source>
        <dbReference type="EMBL" id="GEM49765.1"/>
    </source>
</evidence>
<name>A0A511NAA3_DEIC1</name>
<evidence type="ECO:0000256" key="2">
    <source>
        <dbReference type="PROSITE-ProRule" id="PRU00252"/>
    </source>
</evidence>
<feature type="region of interest" description="Disordered" evidence="3">
    <location>
        <begin position="240"/>
        <end position="265"/>
    </location>
</feature>
<evidence type="ECO:0000313" key="5">
    <source>
        <dbReference type="Proteomes" id="UP000321306"/>
    </source>
</evidence>
<dbReference type="OrthoDB" id="9809878at2"/>
<dbReference type="Gene3D" id="2.40.50.140">
    <property type="entry name" value="Nucleic acid-binding proteins"/>
    <property type="match status" value="2"/>
</dbReference>
<protein>
    <submittedName>
        <fullName evidence="4">Single-stranded DNA-binding protein</fullName>
    </submittedName>
</protein>
<sequence length="265" mass="29111">MQAFNLIVLVGAVAKYVDVLTDPHGRPISEVTLAGTQQIPNSDGSTRTLTWYHRIFFPDADPAWVGRTFVKGLGVKVRGSIHPFREVLDGKTRTELVVKATTTFEVDAPPENLLLDRYGSPRLKDAVNVVCVVGAVAKKPEIKTAANGNPYCFFPVHLFTSSLYDSEGTQQVFQELQVACWEETAEVMAEFEFGERILVVGKLVHDRWQSPEGEPLKTSRILADEVKKGDDIDAFLDWIQKGAPAEPEAAPEEQQNAGDATPSGS</sequence>
<dbReference type="InterPro" id="IPR012340">
    <property type="entry name" value="NA-bd_OB-fold"/>
</dbReference>
<dbReference type="GO" id="GO:0003697">
    <property type="term" value="F:single-stranded DNA binding"/>
    <property type="evidence" value="ECO:0007669"/>
    <property type="project" value="InterPro"/>
</dbReference>